<evidence type="ECO:0000313" key="4">
    <source>
        <dbReference type="Proteomes" id="UP000076871"/>
    </source>
</evidence>
<dbReference type="InterPro" id="IPR045509">
    <property type="entry name" value="HD_assoc_2"/>
</dbReference>
<proteinExistence type="predicted"/>
<evidence type="ECO:0000313" key="3">
    <source>
        <dbReference type="EMBL" id="KZT13237.1"/>
    </source>
</evidence>
<evidence type="ECO:0000259" key="2">
    <source>
        <dbReference type="SMART" id="SM00471"/>
    </source>
</evidence>
<sequence>MRLMHSEDEVIPLQHRPHVSPAMGEIRRFKDPVHDYMPFSTEICAIIDTPQFQRLRNIKQLGTSYYVWPGASHNRFEHSLGVAYLCQLMAEHLQKAQPELDITRRDIKCVTIAGLCHDLGHGPWSHVWDGLFIPRALPNVKWRHEDASDMMFDALLKDNELELEERDASFIKALILGDPSKCIGQEEKRFLFDIVANKRNGLDVDKFDYIGRDTHAIDVKGNLSLTRLIHSARVIDDEICYDIKDANQIYEPCYTRFSLHKRIYNHKTARAIEYMLTDALMAAEPYMNFANDIFNPEKYLHLTDDIRATIEASDNPDLNNAKAILHRIHKRDLYKLVDYKVFEWAHYDICRSHFTPKGIVEAAKANNSAAAVQDLQLDHVIVDFSKMHYGMQDKNPLDSVKFYSKRHPNKCQSAQPGDISLLMPAVFGEVLVRIYTRDSRFHGLIQAGYNALLTTLPSISDGPASSTLWDDLRLTPELEHTALAPRPTKRTFSRVQSAGARLFSVSPNNFTAVPADFTGGKRARKGEGRSLSPSPKRKKAD</sequence>
<dbReference type="STRING" id="1314785.A0A165IL78"/>
<dbReference type="GO" id="GO:0006203">
    <property type="term" value="P:dGTP catabolic process"/>
    <property type="evidence" value="ECO:0007669"/>
    <property type="project" value="TreeGrafter"/>
</dbReference>
<dbReference type="RefSeq" id="XP_040770747.1">
    <property type="nucleotide sequence ID" value="XM_040907660.1"/>
</dbReference>
<protein>
    <submittedName>
        <fullName evidence="3">HD-domain/PDEase-like protein</fullName>
    </submittedName>
</protein>
<dbReference type="Pfam" id="PF01966">
    <property type="entry name" value="HD"/>
    <property type="match status" value="1"/>
</dbReference>
<dbReference type="OrthoDB" id="9991235at2759"/>
<dbReference type="InParanoid" id="A0A165IL78"/>
<dbReference type="SUPFAM" id="SSF109604">
    <property type="entry name" value="HD-domain/PDEase-like"/>
    <property type="match status" value="1"/>
</dbReference>
<dbReference type="EMBL" id="KV427605">
    <property type="protein sequence ID" value="KZT13237.1"/>
    <property type="molecule type" value="Genomic_DNA"/>
</dbReference>
<dbReference type="InterPro" id="IPR006674">
    <property type="entry name" value="HD_domain"/>
</dbReference>
<dbReference type="Gene3D" id="1.10.3210.10">
    <property type="entry name" value="Hypothetical protein af1432"/>
    <property type="match status" value="1"/>
</dbReference>
<dbReference type="GO" id="GO:0008832">
    <property type="term" value="F:dGTPase activity"/>
    <property type="evidence" value="ECO:0007669"/>
    <property type="project" value="TreeGrafter"/>
</dbReference>
<evidence type="ECO:0000256" key="1">
    <source>
        <dbReference type="SAM" id="MobiDB-lite"/>
    </source>
</evidence>
<feature type="region of interest" description="Disordered" evidence="1">
    <location>
        <begin position="514"/>
        <end position="541"/>
    </location>
</feature>
<accession>A0A165IL78</accession>
<gene>
    <name evidence="3" type="ORF">LAESUDRAFT_719570</name>
</gene>
<dbReference type="PANTHER" id="PTHR11373">
    <property type="entry name" value="DEOXYNUCLEOSIDE TRIPHOSPHATE TRIPHOSPHOHYDROLASE"/>
    <property type="match status" value="1"/>
</dbReference>
<dbReference type="CDD" id="cd00077">
    <property type="entry name" value="HDc"/>
    <property type="match status" value="1"/>
</dbReference>
<dbReference type="InterPro" id="IPR003607">
    <property type="entry name" value="HD/PDEase_dom"/>
</dbReference>
<feature type="domain" description="HD/PDEase" evidence="2">
    <location>
        <begin position="71"/>
        <end position="219"/>
    </location>
</feature>
<dbReference type="GO" id="GO:0005634">
    <property type="term" value="C:nucleus"/>
    <property type="evidence" value="ECO:0007669"/>
    <property type="project" value="TreeGrafter"/>
</dbReference>
<dbReference type="Proteomes" id="UP000076871">
    <property type="component" value="Unassembled WGS sequence"/>
</dbReference>
<dbReference type="AlphaFoldDB" id="A0A165IL78"/>
<dbReference type="Gene3D" id="3.30.70.2760">
    <property type="match status" value="1"/>
</dbReference>
<reference evidence="3 4" key="1">
    <citation type="journal article" date="2016" name="Mol. Biol. Evol.">
        <title>Comparative Genomics of Early-Diverging Mushroom-Forming Fungi Provides Insights into the Origins of Lignocellulose Decay Capabilities.</title>
        <authorList>
            <person name="Nagy L.G."/>
            <person name="Riley R."/>
            <person name="Tritt A."/>
            <person name="Adam C."/>
            <person name="Daum C."/>
            <person name="Floudas D."/>
            <person name="Sun H."/>
            <person name="Yadav J.S."/>
            <person name="Pangilinan J."/>
            <person name="Larsson K.H."/>
            <person name="Matsuura K."/>
            <person name="Barry K."/>
            <person name="Labutti K."/>
            <person name="Kuo R."/>
            <person name="Ohm R.A."/>
            <person name="Bhattacharya S.S."/>
            <person name="Shirouzu T."/>
            <person name="Yoshinaga Y."/>
            <person name="Martin F.M."/>
            <person name="Grigoriev I.V."/>
            <person name="Hibbett D.S."/>
        </authorList>
    </citation>
    <scope>NUCLEOTIDE SEQUENCE [LARGE SCALE GENOMIC DNA]</scope>
    <source>
        <strain evidence="3 4">93-53</strain>
    </source>
</reference>
<dbReference type="GeneID" id="63824689"/>
<keyword evidence="4" id="KW-1185">Reference proteome</keyword>
<dbReference type="PANTHER" id="PTHR11373:SF4">
    <property type="entry name" value="DEOXYNUCLEOSIDE TRIPHOSPHATE TRIPHOSPHOHYDROLASE SAMHD1"/>
    <property type="match status" value="1"/>
</dbReference>
<dbReference type="InterPro" id="IPR050135">
    <property type="entry name" value="dGTPase-like"/>
</dbReference>
<name>A0A165IL78_9APHY</name>
<dbReference type="Pfam" id="PF19276">
    <property type="entry name" value="HD_assoc_2"/>
    <property type="match status" value="1"/>
</dbReference>
<dbReference type="SMART" id="SM00471">
    <property type="entry name" value="HDc"/>
    <property type="match status" value="1"/>
</dbReference>
<organism evidence="3 4">
    <name type="scientific">Laetiporus sulphureus 93-53</name>
    <dbReference type="NCBI Taxonomy" id="1314785"/>
    <lineage>
        <taxon>Eukaryota</taxon>
        <taxon>Fungi</taxon>
        <taxon>Dikarya</taxon>
        <taxon>Basidiomycota</taxon>
        <taxon>Agaricomycotina</taxon>
        <taxon>Agaricomycetes</taxon>
        <taxon>Polyporales</taxon>
        <taxon>Laetiporus</taxon>
    </lineage>
</organism>